<gene>
    <name evidence="1" type="ORF">TorRG33x02_348010</name>
</gene>
<sequence>SCSCVKEYYRTFFLHMNTLTKKRKNITYSYKLKFSTSVQSSTMNLKKRRKGKKSEDTASGVVFRILLLACENIRLQASEADECELEWCCQIGSFVGSLHKPRSKP</sequence>
<feature type="non-terminal residue" evidence="1">
    <location>
        <position position="1"/>
    </location>
</feature>
<dbReference type="OrthoDB" id="10302926at2759"/>
<dbReference type="AlphaFoldDB" id="A0A2P5AKU2"/>
<name>A0A2P5AKU2_TREOI</name>
<dbReference type="Proteomes" id="UP000237000">
    <property type="component" value="Unassembled WGS sequence"/>
</dbReference>
<dbReference type="EMBL" id="JXTC01000799">
    <property type="protein sequence ID" value="PON37167.1"/>
    <property type="molecule type" value="Genomic_DNA"/>
</dbReference>
<organism evidence="1 2">
    <name type="scientific">Trema orientale</name>
    <name type="common">Charcoal tree</name>
    <name type="synonym">Celtis orientalis</name>
    <dbReference type="NCBI Taxonomy" id="63057"/>
    <lineage>
        <taxon>Eukaryota</taxon>
        <taxon>Viridiplantae</taxon>
        <taxon>Streptophyta</taxon>
        <taxon>Embryophyta</taxon>
        <taxon>Tracheophyta</taxon>
        <taxon>Spermatophyta</taxon>
        <taxon>Magnoliopsida</taxon>
        <taxon>eudicotyledons</taxon>
        <taxon>Gunneridae</taxon>
        <taxon>Pentapetalae</taxon>
        <taxon>rosids</taxon>
        <taxon>fabids</taxon>
        <taxon>Rosales</taxon>
        <taxon>Cannabaceae</taxon>
        <taxon>Trema</taxon>
    </lineage>
</organism>
<dbReference type="InParanoid" id="A0A2P5AKU2"/>
<reference evidence="2" key="1">
    <citation type="submission" date="2016-06" db="EMBL/GenBank/DDBJ databases">
        <title>Parallel loss of symbiosis genes in relatives of nitrogen-fixing non-legume Parasponia.</title>
        <authorList>
            <person name="Van Velzen R."/>
            <person name="Holmer R."/>
            <person name="Bu F."/>
            <person name="Rutten L."/>
            <person name="Van Zeijl A."/>
            <person name="Liu W."/>
            <person name="Santuari L."/>
            <person name="Cao Q."/>
            <person name="Sharma T."/>
            <person name="Shen D."/>
            <person name="Roswanjaya Y."/>
            <person name="Wardhani T."/>
            <person name="Kalhor M.S."/>
            <person name="Jansen J."/>
            <person name="Van den Hoogen J."/>
            <person name="Gungor B."/>
            <person name="Hartog M."/>
            <person name="Hontelez J."/>
            <person name="Verver J."/>
            <person name="Yang W.-C."/>
            <person name="Schijlen E."/>
            <person name="Repin R."/>
            <person name="Schilthuizen M."/>
            <person name="Schranz E."/>
            <person name="Heidstra R."/>
            <person name="Miyata K."/>
            <person name="Fedorova E."/>
            <person name="Kohlen W."/>
            <person name="Bisseling T."/>
            <person name="Smit S."/>
            <person name="Geurts R."/>
        </authorList>
    </citation>
    <scope>NUCLEOTIDE SEQUENCE [LARGE SCALE GENOMIC DNA]</scope>
    <source>
        <strain evidence="2">cv. RG33-2</strain>
    </source>
</reference>
<proteinExistence type="predicted"/>
<evidence type="ECO:0000313" key="2">
    <source>
        <dbReference type="Proteomes" id="UP000237000"/>
    </source>
</evidence>
<evidence type="ECO:0000313" key="1">
    <source>
        <dbReference type="EMBL" id="PON37167.1"/>
    </source>
</evidence>
<keyword evidence="2" id="KW-1185">Reference proteome</keyword>
<accession>A0A2P5AKU2</accession>
<comment type="caution">
    <text evidence="1">The sequence shown here is derived from an EMBL/GenBank/DDBJ whole genome shotgun (WGS) entry which is preliminary data.</text>
</comment>
<protein>
    <submittedName>
        <fullName evidence="1">Uncharacterized protein</fullName>
    </submittedName>
</protein>